<feature type="transmembrane region" description="Helical" evidence="1">
    <location>
        <begin position="104"/>
        <end position="127"/>
    </location>
</feature>
<protein>
    <submittedName>
        <fullName evidence="4">Chloride channel CLIC-like protein 1</fullName>
    </submittedName>
</protein>
<name>A0A158PS70_BRUPA</name>
<organism evidence="4">
    <name type="scientific">Brugia pahangi</name>
    <name type="common">Filarial nematode worm</name>
    <dbReference type="NCBI Taxonomy" id="6280"/>
    <lineage>
        <taxon>Eukaryota</taxon>
        <taxon>Metazoa</taxon>
        <taxon>Ecdysozoa</taxon>
        <taxon>Nematoda</taxon>
        <taxon>Chromadorea</taxon>
        <taxon>Rhabditida</taxon>
        <taxon>Spirurina</taxon>
        <taxon>Spiruromorpha</taxon>
        <taxon>Filarioidea</taxon>
        <taxon>Onchocercidae</taxon>
        <taxon>Brugia</taxon>
    </lineage>
</organism>
<sequence length="380" mass="42349">MGITRGFGPTLLMPQPSSQQSGGWRQSLAALLCILLCFIVLLSVCCIGIYLIKDKPVYEELIDYLDKSIAISKINYNQQLGFFELEENELQTLEQHRMVRYKTLLWSFLFADLGCYFFLTICIFIYLTTDTNRGKAHVVFWLFFVLAILYCITEVHVLAFMIFPHASLLPGVTENLLNHAIPYNPGGLVQMEQRLGCIFDLNLYAAQKRKQNPLAITMAFQNTCDPYISSAFIGKGVLWTLLALRLMPVVIFVVLISKKVTLSEAMATIAERFRTVIRSGNARNKKVNYKQNFTNGKTTVIGVRSTASTRPNVASPQPALSLPVDNDHSTSYNNAAFLATSGAPGLIGLNSSRSSEISRSDAIDLYRPPVQTSSSIMSEV</sequence>
<accession>A0A158PS70</accession>
<dbReference type="WBParaSite" id="BPAG_0001230201-mRNA-1">
    <property type="protein sequence ID" value="BPAG_0001230201-mRNA-1"/>
    <property type="gene ID" value="BPAG_0001230201"/>
</dbReference>
<feature type="transmembrane region" description="Helical" evidence="1">
    <location>
        <begin position="236"/>
        <end position="256"/>
    </location>
</feature>
<feature type="transmembrane region" description="Helical" evidence="1">
    <location>
        <begin position="139"/>
        <end position="163"/>
    </location>
</feature>
<keyword evidence="1" id="KW-0812">Transmembrane</keyword>
<evidence type="ECO:0000256" key="1">
    <source>
        <dbReference type="SAM" id="Phobius"/>
    </source>
</evidence>
<evidence type="ECO:0000313" key="4">
    <source>
        <dbReference type="WBParaSite" id="BPAG_0001230201-mRNA-1"/>
    </source>
</evidence>
<feature type="transmembrane region" description="Helical" evidence="1">
    <location>
        <begin position="28"/>
        <end position="52"/>
    </location>
</feature>
<reference evidence="4" key="1">
    <citation type="submission" date="2016-04" db="UniProtKB">
        <authorList>
            <consortium name="WormBaseParasite"/>
        </authorList>
    </citation>
    <scope>IDENTIFICATION</scope>
</reference>
<proteinExistence type="predicted"/>
<dbReference type="AlphaFoldDB" id="A0A158PS70"/>
<keyword evidence="1" id="KW-0472">Membrane</keyword>
<dbReference type="EMBL" id="UZAD01013279">
    <property type="protein sequence ID" value="VDN93450.1"/>
    <property type="molecule type" value="Genomic_DNA"/>
</dbReference>
<keyword evidence="3" id="KW-1185">Reference proteome</keyword>
<evidence type="ECO:0000313" key="2">
    <source>
        <dbReference type="EMBL" id="VDN93450.1"/>
    </source>
</evidence>
<evidence type="ECO:0000313" key="3">
    <source>
        <dbReference type="Proteomes" id="UP000278627"/>
    </source>
</evidence>
<gene>
    <name evidence="2" type="ORF">BPAG_LOCUS12264</name>
</gene>
<keyword evidence="1" id="KW-1133">Transmembrane helix</keyword>
<reference evidence="2 3" key="2">
    <citation type="submission" date="2018-11" db="EMBL/GenBank/DDBJ databases">
        <authorList>
            <consortium name="Pathogen Informatics"/>
        </authorList>
    </citation>
    <scope>NUCLEOTIDE SEQUENCE [LARGE SCALE GENOMIC DNA]</scope>
</reference>
<dbReference type="Proteomes" id="UP000278627">
    <property type="component" value="Unassembled WGS sequence"/>
</dbReference>